<gene>
    <name evidence="2" type="ORF">QE412_001757</name>
</gene>
<dbReference type="Pfam" id="PF07690">
    <property type="entry name" value="MFS_1"/>
    <property type="match status" value="1"/>
</dbReference>
<dbReference type="Gene3D" id="1.20.1250.20">
    <property type="entry name" value="MFS general substrate transporter like domains"/>
    <property type="match status" value="1"/>
</dbReference>
<feature type="transmembrane region" description="Helical" evidence="1">
    <location>
        <begin position="50"/>
        <end position="71"/>
    </location>
</feature>
<dbReference type="EMBL" id="JAUTBF010000001">
    <property type="protein sequence ID" value="MDQ1123184.1"/>
    <property type="molecule type" value="Genomic_DNA"/>
</dbReference>
<comment type="caution">
    <text evidence="2">The sequence shown here is derived from an EMBL/GenBank/DDBJ whole genome shotgun (WGS) entry which is preliminary data.</text>
</comment>
<organism evidence="2 3">
    <name type="scientific">Microbacterium trichothecenolyticum</name>
    <name type="common">Aureobacterium trichothecenolyticum</name>
    <dbReference type="NCBI Taxonomy" id="69370"/>
    <lineage>
        <taxon>Bacteria</taxon>
        <taxon>Bacillati</taxon>
        <taxon>Actinomycetota</taxon>
        <taxon>Actinomycetes</taxon>
        <taxon>Micrococcales</taxon>
        <taxon>Microbacteriaceae</taxon>
        <taxon>Microbacterium</taxon>
    </lineage>
</organism>
<feature type="transmembrane region" description="Helical" evidence="1">
    <location>
        <begin position="249"/>
        <end position="270"/>
    </location>
</feature>
<dbReference type="PANTHER" id="PTHR23542:SF1">
    <property type="entry name" value="MAJOR FACILITATOR SUPERFAMILY (MFS) PROFILE DOMAIN-CONTAINING PROTEIN"/>
    <property type="match status" value="1"/>
</dbReference>
<feature type="transmembrane region" description="Helical" evidence="1">
    <location>
        <begin position="282"/>
        <end position="300"/>
    </location>
</feature>
<name>A0ABU0TW66_MICTR</name>
<sequence>MARLDFSGYREVLRTPGAPWFTLAGWVGRFPRGTLNLGITLLVQVATGSFALAGAVAAAYVVGMAVAGPLWSRLMDRRGQRSVLLAAAATLAVSTAVLVSAVLAETPVVLWFVLSFVAGAVSVDVGPAVRARWSALVAPDRRHSAYALESIADESVFVIAPPLLTLAAALWAPQAGLVLVVVVGCVGLVWLGLLRRSEPPHTARSERRQRLLPPAGILPVTVAWIGVGAMFGSFDVTSIAWGDRTGSPWLAGVMMAALAVGNTAGALVYGALRLKASLRTRWLVGSALLAVVCLALPLAADGLLALLAAAAVGAVIGPVLVAGFALVEARADRDRVTELLAYPSLGVGAGIPLGSTLAGIGLDAAGPVVGFTVMAVSCVAIVVLGGLGEALLAMRSWGVPARRRRSA</sequence>
<feature type="transmembrane region" description="Helical" evidence="1">
    <location>
        <begin position="83"/>
        <end position="103"/>
    </location>
</feature>
<keyword evidence="1" id="KW-1133">Transmembrane helix</keyword>
<dbReference type="RefSeq" id="WP_307482402.1">
    <property type="nucleotide sequence ID" value="NZ_JAUTBF010000001.1"/>
</dbReference>
<reference evidence="2 3" key="1">
    <citation type="submission" date="2023-07" db="EMBL/GenBank/DDBJ databases">
        <title>Functional and genomic diversity of the sorghum phyllosphere microbiome.</title>
        <authorList>
            <person name="Shade A."/>
        </authorList>
    </citation>
    <scope>NUCLEOTIDE SEQUENCE [LARGE SCALE GENOMIC DNA]</scope>
    <source>
        <strain evidence="2 3">SORGH_AS_1207</strain>
    </source>
</reference>
<evidence type="ECO:0000256" key="1">
    <source>
        <dbReference type="SAM" id="Phobius"/>
    </source>
</evidence>
<feature type="transmembrane region" description="Helical" evidence="1">
    <location>
        <begin position="215"/>
        <end position="234"/>
    </location>
</feature>
<feature type="transmembrane region" description="Helical" evidence="1">
    <location>
        <begin position="109"/>
        <end position="129"/>
    </location>
</feature>
<feature type="transmembrane region" description="Helical" evidence="1">
    <location>
        <begin position="368"/>
        <end position="394"/>
    </location>
</feature>
<dbReference type="PANTHER" id="PTHR23542">
    <property type="match status" value="1"/>
</dbReference>
<accession>A0ABU0TW66</accession>
<feature type="transmembrane region" description="Helical" evidence="1">
    <location>
        <begin position="177"/>
        <end position="194"/>
    </location>
</feature>
<dbReference type="InterPro" id="IPR036259">
    <property type="entry name" value="MFS_trans_sf"/>
</dbReference>
<keyword evidence="1" id="KW-0812">Transmembrane</keyword>
<keyword evidence="3" id="KW-1185">Reference proteome</keyword>
<dbReference type="InterPro" id="IPR011701">
    <property type="entry name" value="MFS"/>
</dbReference>
<feature type="transmembrane region" description="Helical" evidence="1">
    <location>
        <begin position="339"/>
        <end position="362"/>
    </location>
</feature>
<dbReference type="SUPFAM" id="SSF103473">
    <property type="entry name" value="MFS general substrate transporter"/>
    <property type="match status" value="1"/>
</dbReference>
<keyword evidence="1" id="KW-0472">Membrane</keyword>
<proteinExistence type="predicted"/>
<protein>
    <submittedName>
        <fullName evidence="2">MFS family arabinose efflux permease</fullName>
    </submittedName>
</protein>
<feature type="transmembrane region" description="Helical" evidence="1">
    <location>
        <begin position="306"/>
        <end position="327"/>
    </location>
</feature>
<evidence type="ECO:0000313" key="2">
    <source>
        <dbReference type="EMBL" id="MDQ1123184.1"/>
    </source>
</evidence>
<dbReference type="Proteomes" id="UP001226691">
    <property type="component" value="Unassembled WGS sequence"/>
</dbReference>
<evidence type="ECO:0000313" key="3">
    <source>
        <dbReference type="Proteomes" id="UP001226691"/>
    </source>
</evidence>